<gene>
    <name evidence="1" type="ORF">FWILDA_LOCUS11450</name>
</gene>
<protein>
    <submittedName>
        <fullName evidence="1">3098_t:CDS:1</fullName>
    </submittedName>
</protein>
<proteinExistence type="predicted"/>
<evidence type="ECO:0000313" key="1">
    <source>
        <dbReference type="EMBL" id="CAI2184179.1"/>
    </source>
</evidence>
<reference evidence="1" key="1">
    <citation type="submission" date="2022-08" db="EMBL/GenBank/DDBJ databases">
        <authorList>
            <person name="Kallberg Y."/>
            <person name="Tangrot J."/>
            <person name="Rosling A."/>
        </authorList>
    </citation>
    <scope>NUCLEOTIDE SEQUENCE</scope>
    <source>
        <strain evidence="1">Wild A</strain>
    </source>
</reference>
<accession>A0A9W4WWG3</accession>
<dbReference type="AlphaFoldDB" id="A0A9W4WWG3"/>
<dbReference type="Proteomes" id="UP001153678">
    <property type="component" value="Unassembled WGS sequence"/>
</dbReference>
<feature type="non-terminal residue" evidence="1">
    <location>
        <position position="1"/>
    </location>
</feature>
<comment type="caution">
    <text evidence="1">The sequence shown here is derived from an EMBL/GenBank/DDBJ whole genome shotgun (WGS) entry which is preliminary data.</text>
</comment>
<dbReference type="EMBL" id="CAMKVN010003250">
    <property type="protein sequence ID" value="CAI2184179.1"/>
    <property type="molecule type" value="Genomic_DNA"/>
</dbReference>
<sequence length="555" mass="64040">MSNVNKAVSTNSIIKMWVLLEGDSSSVKYNILPNDYITKPDLGDLKLNPISKIKALKDVEPGKLEIFSYEDRINPLRQSTSLESIVGKITDINPLVIRYPLSSSTVQTPIVILRCNLSNSSVKIIRPHTSGLWYLVRSAIEKKFEELRSSSTQYIFVSNNGTKDQMLIDCEYAFNDIITDVRPNEANKRIIHLSINIPGKKSYFEWKFKDVFRDILKQDHIALDTVPRFNPDELPPVKPPIIDDELDLFIKSLSQKYYTFRNEIKTSREFISIFMNTAVRYVQLHINENAWISVESELNGSRGYGYVDYVVNINGNMVLIEEAKWKDTAEDIAQVLMQMHTVVEKIGKRKCDSDQIPQIFGIVTTGRNWRFIRWIGQLESPMVEISEEYICGFKRDDNSSKNVIECILRILQEQATFSNNNEDERDAKRPWILKFSKWNCERILEPICVTEYKQQRKVEGLSNSLRLKQGRITAKTSPSGTYLYNISSIFPELTFQDADNTTVTTTTTTKKGFLYFSVKQKEDLEWQKQLLSSQYPTYKLISDIRSGINFKQLGL</sequence>
<name>A0A9W4WWG3_9GLOM</name>
<dbReference type="OrthoDB" id="2317402at2759"/>
<keyword evidence="2" id="KW-1185">Reference proteome</keyword>
<organism evidence="1 2">
    <name type="scientific">Funneliformis geosporum</name>
    <dbReference type="NCBI Taxonomy" id="1117311"/>
    <lineage>
        <taxon>Eukaryota</taxon>
        <taxon>Fungi</taxon>
        <taxon>Fungi incertae sedis</taxon>
        <taxon>Mucoromycota</taxon>
        <taxon>Glomeromycotina</taxon>
        <taxon>Glomeromycetes</taxon>
        <taxon>Glomerales</taxon>
        <taxon>Glomeraceae</taxon>
        <taxon>Funneliformis</taxon>
    </lineage>
</organism>
<evidence type="ECO:0000313" key="2">
    <source>
        <dbReference type="Proteomes" id="UP001153678"/>
    </source>
</evidence>